<feature type="region of interest" description="Disordered" evidence="1">
    <location>
        <begin position="392"/>
        <end position="414"/>
    </location>
</feature>
<evidence type="ECO:0000313" key="2">
    <source>
        <dbReference type="EMBL" id="KAG2428952.1"/>
    </source>
</evidence>
<dbReference type="OrthoDB" id="537116at2759"/>
<comment type="caution">
    <text evidence="2">The sequence shown here is derived from an EMBL/GenBank/DDBJ whole genome shotgun (WGS) entry which is preliminary data.</text>
</comment>
<gene>
    <name evidence="2" type="ORF">HXX76_011196</name>
</gene>
<sequence>MTYARPRSRHDYYDPARNVYKEFQRKWDRANAAAAAAASQAEAAAARPASGAPASAGPTAQQPYGAARSYPFGSSLTTPCSSYGSAFSSGYGGTAAAGADWPPGYEELLQGYLEQELLLSAGEASTLVEAAKKGLLPGSRSLIRTRFMHIKDLEPRFPGFDARAAVLGEPRLLRHAADKVMRAMLVFQDHWPSHPVGPLMGRIGCPVIRDPAGVGHRLYALTRALKTDLHYDLDPHRLTPASEAFLASGVSPFELEARVSALVTIFGREGAGRLLDVHLDVLCFAPRDLDRAVLALREVLSAAGDRGYGRHSLGTPEGAAAAAADRAYVTDLAVAWPGVLALPGRLGGVDGVARLLARVRRAGGARYRGAAGRRALLAEVLERPELLQAAAEAAAAGVQEEEDEEEGAGLEGKV</sequence>
<keyword evidence="3" id="KW-1185">Reference proteome</keyword>
<dbReference type="AlphaFoldDB" id="A0A835VTQ6"/>
<dbReference type="EMBL" id="JAEHOC010000032">
    <property type="protein sequence ID" value="KAG2428952.1"/>
    <property type="molecule type" value="Genomic_DNA"/>
</dbReference>
<proteinExistence type="predicted"/>
<accession>A0A835VTQ6</accession>
<evidence type="ECO:0000313" key="3">
    <source>
        <dbReference type="Proteomes" id="UP000650467"/>
    </source>
</evidence>
<organism evidence="2 3">
    <name type="scientific">Chlamydomonas incerta</name>
    <dbReference type="NCBI Taxonomy" id="51695"/>
    <lineage>
        <taxon>Eukaryota</taxon>
        <taxon>Viridiplantae</taxon>
        <taxon>Chlorophyta</taxon>
        <taxon>core chlorophytes</taxon>
        <taxon>Chlorophyceae</taxon>
        <taxon>CS clade</taxon>
        <taxon>Chlamydomonadales</taxon>
        <taxon>Chlamydomonadaceae</taxon>
        <taxon>Chlamydomonas</taxon>
    </lineage>
</organism>
<evidence type="ECO:0000256" key="1">
    <source>
        <dbReference type="SAM" id="MobiDB-lite"/>
    </source>
</evidence>
<protein>
    <submittedName>
        <fullName evidence="2">Uncharacterized protein</fullName>
    </submittedName>
</protein>
<reference evidence="2" key="1">
    <citation type="journal article" date="2020" name="bioRxiv">
        <title>Comparative genomics of Chlamydomonas.</title>
        <authorList>
            <person name="Craig R.J."/>
            <person name="Hasan A.R."/>
            <person name="Ness R.W."/>
            <person name="Keightley P.D."/>
        </authorList>
    </citation>
    <scope>NUCLEOTIDE SEQUENCE</scope>
    <source>
        <strain evidence="2">SAG 7.73</strain>
    </source>
</reference>
<dbReference type="Proteomes" id="UP000650467">
    <property type="component" value="Unassembled WGS sequence"/>
</dbReference>
<name>A0A835VTQ6_CHLIN</name>
<feature type="compositionally biased region" description="Acidic residues" evidence="1">
    <location>
        <begin position="399"/>
        <end position="408"/>
    </location>
</feature>